<evidence type="ECO:0000313" key="1">
    <source>
        <dbReference type="EMBL" id="RXH33066.1"/>
    </source>
</evidence>
<sequence length="76" mass="8064">MPDRNALPVTLFIDEMPSLLRMDILETGSPPAAAMACGSDSSPKTGEIEKIHKEAASSMVKQCAARLYMNPDGAKG</sequence>
<reference evidence="1 2" key="1">
    <citation type="submission" date="2015-04" db="EMBL/GenBank/DDBJ databases">
        <title>Comparative genomics of rhizobia nodulating Arachis hypogaea in China.</title>
        <authorList>
            <person name="Li Y."/>
        </authorList>
    </citation>
    <scope>NUCLEOTIDE SEQUENCE [LARGE SCALE GENOMIC DNA]</scope>
    <source>
        <strain evidence="1 2">CCBAU 51757</strain>
    </source>
</reference>
<name>A0A4Q0S8V7_9BRAD</name>
<proteinExistence type="predicted"/>
<protein>
    <submittedName>
        <fullName evidence="1">Uncharacterized protein</fullName>
    </submittedName>
</protein>
<dbReference type="EMBL" id="LBJQ01000048">
    <property type="protein sequence ID" value="RXH33066.1"/>
    <property type="molecule type" value="Genomic_DNA"/>
</dbReference>
<dbReference type="Proteomes" id="UP000289546">
    <property type="component" value="Unassembled WGS sequence"/>
</dbReference>
<organism evidence="1 2">
    <name type="scientific">Bradyrhizobium nanningense</name>
    <dbReference type="NCBI Taxonomy" id="1325118"/>
    <lineage>
        <taxon>Bacteria</taxon>
        <taxon>Pseudomonadati</taxon>
        <taxon>Pseudomonadota</taxon>
        <taxon>Alphaproteobacteria</taxon>
        <taxon>Hyphomicrobiales</taxon>
        <taxon>Nitrobacteraceae</taxon>
        <taxon>Bradyrhizobium</taxon>
    </lineage>
</organism>
<keyword evidence="2" id="KW-1185">Reference proteome</keyword>
<comment type="caution">
    <text evidence="1">The sequence shown here is derived from an EMBL/GenBank/DDBJ whole genome shotgun (WGS) entry which is preliminary data.</text>
</comment>
<dbReference type="AlphaFoldDB" id="A0A4Q0S8V7"/>
<gene>
    <name evidence="1" type="ORF">XH99_09810</name>
</gene>
<accession>A0A4Q0S8V7</accession>
<evidence type="ECO:0000313" key="2">
    <source>
        <dbReference type="Proteomes" id="UP000289546"/>
    </source>
</evidence>
<dbReference type="RefSeq" id="WP_128917793.1">
    <property type="nucleotide sequence ID" value="NZ_LBJQ01000048.1"/>
</dbReference>